<dbReference type="InterPro" id="IPR005184">
    <property type="entry name" value="DUF306_Meta_HslJ"/>
</dbReference>
<proteinExistence type="predicted"/>
<dbReference type="RefSeq" id="WP_192536073.1">
    <property type="nucleotide sequence ID" value="NZ_RRZD01000012.1"/>
</dbReference>
<keyword evidence="4" id="KW-1185">Reference proteome</keyword>
<feature type="signal peptide" evidence="1">
    <location>
        <begin position="1"/>
        <end position="23"/>
    </location>
</feature>
<evidence type="ECO:0000313" key="3">
    <source>
        <dbReference type="EMBL" id="MBE0401038.1"/>
    </source>
</evidence>
<feature type="chain" id="PRO_5046187182" evidence="1">
    <location>
        <begin position="24"/>
        <end position="152"/>
    </location>
</feature>
<dbReference type="InterPro" id="IPR053147">
    <property type="entry name" value="Hsp_HslJ-like"/>
</dbReference>
<sequence>MKRLLAFPIFISALLLTTGCTTASTDNAKNSERPDESLINTYWKLVALDDKQIITQENSREAHFVLHQEASRLAGATGCNSLMGSYLVKDERIEFNQMGTTRMACPQPQMETEQSFLAALEQAAQWRVDGDTLVLSDDQDEPLAHFQAVHLY</sequence>
<protein>
    <submittedName>
        <fullName evidence="3">META domain-containing protein</fullName>
    </submittedName>
</protein>
<organism evidence="3 4">
    <name type="scientific">Halomonas casei</name>
    <dbReference type="NCBI Taxonomy" id="2742613"/>
    <lineage>
        <taxon>Bacteria</taxon>
        <taxon>Pseudomonadati</taxon>
        <taxon>Pseudomonadota</taxon>
        <taxon>Gammaproteobacteria</taxon>
        <taxon>Oceanospirillales</taxon>
        <taxon>Halomonadaceae</taxon>
        <taxon>Halomonas</taxon>
    </lineage>
</organism>
<gene>
    <name evidence="3" type="ORF">EI168_13135</name>
</gene>
<dbReference type="PROSITE" id="PS51257">
    <property type="entry name" value="PROKAR_LIPOPROTEIN"/>
    <property type="match status" value="1"/>
</dbReference>
<accession>A0ABR9F3I3</accession>
<dbReference type="InterPro" id="IPR038670">
    <property type="entry name" value="HslJ-like_sf"/>
</dbReference>
<evidence type="ECO:0000313" key="4">
    <source>
        <dbReference type="Proteomes" id="UP001645039"/>
    </source>
</evidence>
<evidence type="ECO:0000256" key="1">
    <source>
        <dbReference type="SAM" id="SignalP"/>
    </source>
</evidence>
<keyword evidence="1" id="KW-0732">Signal</keyword>
<feature type="domain" description="DUF306" evidence="2">
    <location>
        <begin position="36"/>
        <end position="146"/>
    </location>
</feature>
<dbReference type="EMBL" id="RRZD01000012">
    <property type="protein sequence ID" value="MBE0401038.1"/>
    <property type="molecule type" value="Genomic_DNA"/>
</dbReference>
<dbReference type="PANTHER" id="PTHR35535">
    <property type="entry name" value="HEAT SHOCK PROTEIN HSLJ"/>
    <property type="match status" value="1"/>
</dbReference>
<dbReference type="PANTHER" id="PTHR35535:SF1">
    <property type="entry name" value="HEAT SHOCK PROTEIN HSLJ"/>
    <property type="match status" value="1"/>
</dbReference>
<dbReference type="Gene3D" id="2.40.128.270">
    <property type="match status" value="1"/>
</dbReference>
<reference evidence="3 4" key="1">
    <citation type="submission" date="2020-07" db="EMBL/GenBank/DDBJ databases">
        <title>Halophilic bacteria isolated from french cheeses.</title>
        <authorList>
            <person name="Kothe C.I."/>
            <person name="Farah-Kraiem B."/>
            <person name="Renault P."/>
            <person name="Dridi B."/>
        </authorList>
    </citation>
    <scope>NUCLEOTIDE SEQUENCE [LARGE SCALE GENOMIC DNA]</scope>
    <source>
        <strain evidence="3 4">FME1</strain>
    </source>
</reference>
<dbReference type="Pfam" id="PF03724">
    <property type="entry name" value="META"/>
    <property type="match status" value="1"/>
</dbReference>
<name>A0ABR9F3I3_9GAMM</name>
<dbReference type="Proteomes" id="UP001645039">
    <property type="component" value="Unassembled WGS sequence"/>
</dbReference>
<evidence type="ECO:0000259" key="2">
    <source>
        <dbReference type="Pfam" id="PF03724"/>
    </source>
</evidence>
<comment type="caution">
    <text evidence="3">The sequence shown here is derived from an EMBL/GenBank/DDBJ whole genome shotgun (WGS) entry which is preliminary data.</text>
</comment>